<keyword evidence="1" id="KW-0472">Membrane</keyword>
<dbReference type="EMBL" id="AVPE01000006">
    <property type="protein sequence ID" value="KGX92525.1"/>
    <property type="molecule type" value="Genomic_DNA"/>
</dbReference>
<comment type="caution">
    <text evidence="2">The sequence shown here is derived from an EMBL/GenBank/DDBJ whole genome shotgun (WGS) entry which is preliminary data.</text>
</comment>
<name>A0A0A5GN14_9BACI</name>
<dbReference type="STRING" id="1385510.GCA_000425205_02005"/>
<dbReference type="Proteomes" id="UP000030528">
    <property type="component" value="Unassembled WGS sequence"/>
</dbReference>
<proteinExistence type="predicted"/>
<organism evidence="2 3">
    <name type="scientific">Pontibacillus halophilus JSM 076056 = DSM 19796</name>
    <dbReference type="NCBI Taxonomy" id="1385510"/>
    <lineage>
        <taxon>Bacteria</taxon>
        <taxon>Bacillati</taxon>
        <taxon>Bacillota</taxon>
        <taxon>Bacilli</taxon>
        <taxon>Bacillales</taxon>
        <taxon>Bacillaceae</taxon>
        <taxon>Pontibacillus</taxon>
    </lineage>
</organism>
<protein>
    <submittedName>
        <fullName evidence="2">Uncharacterized protein</fullName>
    </submittedName>
</protein>
<evidence type="ECO:0000256" key="1">
    <source>
        <dbReference type="SAM" id="Phobius"/>
    </source>
</evidence>
<keyword evidence="1" id="KW-1133">Transmembrane helix</keyword>
<evidence type="ECO:0000313" key="3">
    <source>
        <dbReference type="Proteomes" id="UP000030528"/>
    </source>
</evidence>
<feature type="transmembrane region" description="Helical" evidence="1">
    <location>
        <begin position="6"/>
        <end position="30"/>
    </location>
</feature>
<keyword evidence="1" id="KW-0812">Transmembrane</keyword>
<keyword evidence="3" id="KW-1185">Reference proteome</keyword>
<reference evidence="2 3" key="1">
    <citation type="submission" date="2013-08" db="EMBL/GenBank/DDBJ databases">
        <authorList>
            <person name="Huang J."/>
            <person name="Wang G."/>
        </authorList>
    </citation>
    <scope>NUCLEOTIDE SEQUENCE [LARGE SCALE GENOMIC DNA]</scope>
    <source>
        <strain evidence="2 3">JSM 076056</strain>
    </source>
</reference>
<dbReference type="RefSeq" id="WP_026800389.1">
    <property type="nucleotide sequence ID" value="NZ_AULI01000008.1"/>
</dbReference>
<dbReference type="AlphaFoldDB" id="A0A0A5GN14"/>
<accession>A0A0A5GN14</accession>
<sequence>MIYVWVLLVVYIGVGVLYTWKVSGVLGYFLNKAGGKQKQGIQAAFNPLTIIWLGFEAILVLLWLPLFIYDWTQKGST</sequence>
<evidence type="ECO:0000313" key="2">
    <source>
        <dbReference type="EMBL" id="KGX92525.1"/>
    </source>
</evidence>
<feature type="transmembrane region" description="Helical" evidence="1">
    <location>
        <begin position="50"/>
        <end position="69"/>
    </location>
</feature>
<gene>
    <name evidence="2" type="ORF">N781_17150</name>
</gene>